<dbReference type="GO" id="GO:0009055">
    <property type="term" value="F:electron transfer activity"/>
    <property type="evidence" value="ECO:0007669"/>
    <property type="project" value="UniProtKB-UniRule"/>
</dbReference>
<comment type="catalytic activity">
    <reaction evidence="6">
        <text>2 a quinone + NADH + H(+) = 2 a 1,4-benzosemiquinone + NAD(+)</text>
        <dbReference type="Rhea" id="RHEA:65952"/>
        <dbReference type="ChEBI" id="CHEBI:15378"/>
        <dbReference type="ChEBI" id="CHEBI:57540"/>
        <dbReference type="ChEBI" id="CHEBI:57945"/>
        <dbReference type="ChEBI" id="CHEBI:132124"/>
        <dbReference type="ChEBI" id="CHEBI:134225"/>
    </reaction>
</comment>
<dbReference type="EC" id="1.7.1.17" evidence="6"/>
<evidence type="ECO:0000259" key="7">
    <source>
        <dbReference type="Pfam" id="PF02525"/>
    </source>
</evidence>
<keyword evidence="2 6" id="KW-0288">FMN</keyword>
<dbReference type="PANTHER" id="PTHR43741">
    <property type="entry name" value="FMN-DEPENDENT NADH-AZOREDUCTASE 1"/>
    <property type="match status" value="1"/>
</dbReference>
<dbReference type="Proteomes" id="UP000277294">
    <property type="component" value="Unassembled WGS sequence"/>
</dbReference>
<evidence type="ECO:0000313" key="8">
    <source>
        <dbReference type="EMBL" id="VCU70258.1"/>
    </source>
</evidence>
<evidence type="ECO:0000256" key="5">
    <source>
        <dbReference type="ARBA" id="ARBA00048542"/>
    </source>
</evidence>
<keyword evidence="9" id="KW-1185">Reference proteome</keyword>
<comment type="function">
    <text evidence="6">Also exhibits azoreductase activity. Catalyzes the reductive cleavage of the azo bond in aromatic azo compounds to the corresponding amines.</text>
</comment>
<dbReference type="RefSeq" id="WP_124079775.1">
    <property type="nucleotide sequence ID" value="NZ_UWPJ01000018.1"/>
</dbReference>
<dbReference type="InterPro" id="IPR029039">
    <property type="entry name" value="Flavoprotein-like_sf"/>
</dbReference>
<accession>A0A3P4B3Q2</accession>
<keyword evidence="4 6" id="KW-0520">NAD</keyword>
<dbReference type="HAMAP" id="MF_01216">
    <property type="entry name" value="Azoreductase_type1"/>
    <property type="match status" value="1"/>
</dbReference>
<dbReference type="GO" id="GO:0010181">
    <property type="term" value="F:FMN binding"/>
    <property type="evidence" value="ECO:0007669"/>
    <property type="project" value="UniProtKB-UniRule"/>
</dbReference>
<protein>
    <recommendedName>
        <fullName evidence="6">FMN dependent NADH:quinone oxidoreductase</fullName>
        <ecNumber evidence="6">1.6.5.-</ecNumber>
    </recommendedName>
    <alternativeName>
        <fullName evidence="6">Azo-dye reductase</fullName>
    </alternativeName>
    <alternativeName>
        <fullName evidence="6">FMN-dependent NADH-azo compound oxidoreductase</fullName>
    </alternativeName>
    <alternativeName>
        <fullName evidence="6">FMN-dependent NADH-azoreductase</fullName>
        <ecNumber evidence="6">1.7.1.17</ecNumber>
    </alternativeName>
</protein>
<evidence type="ECO:0000256" key="6">
    <source>
        <dbReference type="HAMAP-Rule" id="MF_01216"/>
    </source>
</evidence>
<dbReference type="Gene3D" id="3.40.50.360">
    <property type="match status" value="1"/>
</dbReference>
<dbReference type="GO" id="GO:0016652">
    <property type="term" value="F:oxidoreductase activity, acting on NAD(P)H as acceptor"/>
    <property type="evidence" value="ECO:0007669"/>
    <property type="project" value="UniProtKB-UniRule"/>
</dbReference>
<dbReference type="PANTHER" id="PTHR43741:SF4">
    <property type="entry name" value="FMN-DEPENDENT NADH:QUINONE OXIDOREDUCTASE"/>
    <property type="match status" value="1"/>
</dbReference>
<feature type="binding site" evidence="6">
    <location>
        <begin position="98"/>
        <end position="101"/>
    </location>
    <ligand>
        <name>FMN</name>
        <dbReference type="ChEBI" id="CHEBI:58210"/>
    </ligand>
</feature>
<reference evidence="8 9" key="1">
    <citation type="submission" date="2018-10" db="EMBL/GenBank/DDBJ databases">
        <authorList>
            <person name="Criscuolo A."/>
        </authorList>
    </citation>
    <scope>NUCLEOTIDE SEQUENCE [LARGE SCALE GENOMIC DNA]</scope>
    <source>
        <strain evidence="8">DnA1</strain>
    </source>
</reference>
<dbReference type="AlphaFoldDB" id="A0A3P4B3Q2"/>
<dbReference type="InterPro" id="IPR003680">
    <property type="entry name" value="Flavodoxin_fold"/>
</dbReference>
<evidence type="ECO:0000256" key="2">
    <source>
        <dbReference type="ARBA" id="ARBA00022643"/>
    </source>
</evidence>
<evidence type="ECO:0000313" key="9">
    <source>
        <dbReference type="Proteomes" id="UP000277294"/>
    </source>
</evidence>
<dbReference type="GO" id="GO:0016655">
    <property type="term" value="F:oxidoreductase activity, acting on NAD(P)H, quinone or similar compound as acceptor"/>
    <property type="evidence" value="ECO:0007669"/>
    <property type="project" value="InterPro"/>
</dbReference>
<evidence type="ECO:0000256" key="4">
    <source>
        <dbReference type="ARBA" id="ARBA00023027"/>
    </source>
</evidence>
<evidence type="ECO:0000256" key="3">
    <source>
        <dbReference type="ARBA" id="ARBA00023002"/>
    </source>
</evidence>
<comment type="similarity">
    <text evidence="6">Belongs to the azoreductase type 1 family.</text>
</comment>
<comment type="function">
    <text evidence="6">Quinone reductase that provides resistance to thiol-specific stress caused by electrophilic quinones.</text>
</comment>
<dbReference type="EC" id="1.6.5.-" evidence="6"/>
<keyword evidence="3 6" id="KW-0560">Oxidoreductase</keyword>
<feature type="domain" description="Flavodoxin-like fold" evidence="7">
    <location>
        <begin position="1"/>
        <end position="201"/>
    </location>
</feature>
<feature type="binding site" evidence="6">
    <location>
        <begin position="142"/>
        <end position="145"/>
    </location>
    <ligand>
        <name>FMN</name>
        <dbReference type="ChEBI" id="CHEBI:58210"/>
    </ligand>
</feature>
<feature type="binding site" evidence="6">
    <location>
        <position position="9"/>
    </location>
    <ligand>
        <name>FMN</name>
        <dbReference type="ChEBI" id="CHEBI:58210"/>
    </ligand>
</feature>
<dbReference type="InterPro" id="IPR050104">
    <property type="entry name" value="FMN-dep_NADH:Q_OxRdtase_AzoR1"/>
</dbReference>
<keyword evidence="1 6" id="KW-0285">Flavoprotein</keyword>
<dbReference type="OrthoDB" id="9787136at2"/>
<dbReference type="SUPFAM" id="SSF52218">
    <property type="entry name" value="Flavoproteins"/>
    <property type="match status" value="1"/>
</dbReference>
<dbReference type="EMBL" id="UWPJ01000018">
    <property type="protein sequence ID" value="VCU70258.1"/>
    <property type="molecule type" value="Genomic_DNA"/>
</dbReference>
<organism evidence="8 9">
    <name type="scientific">Pigmentiphaga humi</name>
    <dbReference type="NCBI Taxonomy" id="2478468"/>
    <lineage>
        <taxon>Bacteria</taxon>
        <taxon>Pseudomonadati</taxon>
        <taxon>Pseudomonadota</taxon>
        <taxon>Betaproteobacteria</taxon>
        <taxon>Burkholderiales</taxon>
        <taxon>Alcaligenaceae</taxon>
        <taxon>Pigmentiphaga</taxon>
    </lineage>
</organism>
<feature type="binding site" evidence="6">
    <location>
        <begin position="15"/>
        <end position="17"/>
    </location>
    <ligand>
        <name>FMN</name>
        <dbReference type="ChEBI" id="CHEBI:58210"/>
    </ligand>
</feature>
<evidence type="ECO:0000256" key="1">
    <source>
        <dbReference type="ARBA" id="ARBA00022630"/>
    </source>
</evidence>
<proteinExistence type="inferred from homology"/>
<gene>
    <name evidence="8" type="primary">azoR1</name>
    <name evidence="6" type="synonym">azoR</name>
    <name evidence="8" type="ORF">PIGHUM_02325</name>
</gene>
<name>A0A3P4B3Q2_9BURK</name>
<dbReference type="InterPro" id="IPR023048">
    <property type="entry name" value="NADH:quinone_OxRdtase_FMN_depd"/>
</dbReference>
<comment type="cofactor">
    <cofactor evidence="6">
        <name>FMN</name>
        <dbReference type="ChEBI" id="CHEBI:58210"/>
    </cofactor>
    <text evidence="6">Binds 1 FMN per subunit.</text>
</comment>
<dbReference type="Pfam" id="PF02525">
    <property type="entry name" value="Flavodoxin_2"/>
    <property type="match status" value="1"/>
</dbReference>
<comment type="subunit">
    <text evidence="6">Homodimer.</text>
</comment>
<comment type="catalytic activity">
    <reaction evidence="5">
        <text>N,N-dimethyl-1,4-phenylenediamine + anthranilate + 2 NAD(+) = 2-(4-dimethylaminophenyl)diazenylbenzoate + 2 NADH + 2 H(+)</text>
        <dbReference type="Rhea" id="RHEA:55872"/>
        <dbReference type="ChEBI" id="CHEBI:15378"/>
        <dbReference type="ChEBI" id="CHEBI:15783"/>
        <dbReference type="ChEBI" id="CHEBI:16567"/>
        <dbReference type="ChEBI" id="CHEBI:57540"/>
        <dbReference type="ChEBI" id="CHEBI:57945"/>
        <dbReference type="ChEBI" id="CHEBI:71579"/>
        <dbReference type="EC" id="1.7.1.17"/>
    </reaction>
    <physiologicalReaction direction="right-to-left" evidence="5">
        <dbReference type="Rhea" id="RHEA:55874"/>
    </physiologicalReaction>
</comment>
<sequence>MNVLHLDSSATGDASISRELSAAVVQALRQADPSLRVAYRDLVAQPPAHLDGKLLQSLRPQPGAEPATDAAFLKETAYTDELLGEFLAADVVVVAAPMYNFSIPSQLKAWIDRVAQAGKTFRYTANGPEGLAGNKRVIIVSSRGGKYAGTAIETMLDHQESFLRAVFGFFGITDIGVVRAEGVALGEQARAQAIEQALAQASLLAEELKAAA</sequence>